<keyword evidence="1" id="KW-1133">Transmembrane helix</keyword>
<evidence type="ECO:0000313" key="3">
    <source>
        <dbReference type="RefSeq" id="XP_040953710.1"/>
    </source>
</evidence>
<name>A0ABM3AFT9_GOSHI</name>
<dbReference type="Proteomes" id="UP000818029">
    <property type="component" value="Chromosome D07"/>
</dbReference>
<accession>A0ABM3AFT9</accession>
<protein>
    <submittedName>
        <fullName evidence="3">Uncharacterized protein isoform X1</fullName>
    </submittedName>
</protein>
<keyword evidence="1" id="KW-0472">Membrane</keyword>
<keyword evidence="2" id="KW-1185">Reference proteome</keyword>
<keyword evidence="1" id="KW-0812">Transmembrane</keyword>
<gene>
    <name evidence="3" type="primary">LOC107954902</name>
</gene>
<proteinExistence type="predicted"/>
<dbReference type="GeneID" id="107954902"/>
<reference evidence="2" key="1">
    <citation type="journal article" date="2020" name="Nat. Genet.">
        <title>Genomic diversifications of five Gossypium allopolyploid species and their impact on cotton improvement.</title>
        <authorList>
            <person name="Chen Z.J."/>
            <person name="Sreedasyam A."/>
            <person name="Ando A."/>
            <person name="Song Q."/>
            <person name="De Santiago L.M."/>
            <person name="Hulse-Kemp A.M."/>
            <person name="Ding M."/>
            <person name="Ye W."/>
            <person name="Kirkbride R.C."/>
            <person name="Jenkins J."/>
            <person name="Plott C."/>
            <person name="Lovell J."/>
            <person name="Lin Y.M."/>
            <person name="Vaughn R."/>
            <person name="Liu B."/>
            <person name="Simpson S."/>
            <person name="Scheffler B.E."/>
            <person name="Wen L."/>
            <person name="Saski C.A."/>
            <person name="Grover C.E."/>
            <person name="Hu G."/>
            <person name="Conover J.L."/>
            <person name="Carlson J.W."/>
            <person name="Shu S."/>
            <person name="Boston L.B."/>
            <person name="Williams M."/>
            <person name="Peterson D.G."/>
            <person name="McGee K."/>
            <person name="Jones D.C."/>
            <person name="Wendel J.F."/>
            <person name="Stelly D.M."/>
            <person name="Grimwood J."/>
            <person name="Schmutz J."/>
        </authorList>
    </citation>
    <scope>NUCLEOTIDE SEQUENCE [LARGE SCALE GENOMIC DNA]</scope>
    <source>
        <strain evidence="2">cv. TM-1</strain>
    </source>
</reference>
<organism evidence="2 3">
    <name type="scientific">Gossypium hirsutum</name>
    <name type="common">Upland cotton</name>
    <name type="synonym">Gossypium mexicanum</name>
    <dbReference type="NCBI Taxonomy" id="3635"/>
    <lineage>
        <taxon>Eukaryota</taxon>
        <taxon>Viridiplantae</taxon>
        <taxon>Streptophyta</taxon>
        <taxon>Embryophyta</taxon>
        <taxon>Tracheophyta</taxon>
        <taxon>Spermatophyta</taxon>
        <taxon>Magnoliopsida</taxon>
        <taxon>eudicotyledons</taxon>
        <taxon>Gunneridae</taxon>
        <taxon>Pentapetalae</taxon>
        <taxon>rosids</taxon>
        <taxon>malvids</taxon>
        <taxon>Malvales</taxon>
        <taxon>Malvaceae</taxon>
        <taxon>Malvoideae</taxon>
        <taxon>Gossypium</taxon>
    </lineage>
</organism>
<evidence type="ECO:0000313" key="2">
    <source>
        <dbReference type="Proteomes" id="UP000818029"/>
    </source>
</evidence>
<evidence type="ECO:0000256" key="1">
    <source>
        <dbReference type="SAM" id="Phobius"/>
    </source>
</evidence>
<reference evidence="3" key="2">
    <citation type="submission" date="2025-08" db="UniProtKB">
        <authorList>
            <consortium name="RefSeq"/>
        </authorList>
    </citation>
    <scope>IDENTIFICATION</scope>
</reference>
<feature type="transmembrane region" description="Helical" evidence="1">
    <location>
        <begin position="12"/>
        <end position="32"/>
    </location>
</feature>
<dbReference type="RefSeq" id="XP_040953710.1">
    <property type="nucleotide sequence ID" value="XM_041097776.1"/>
</dbReference>
<sequence>MGLMIQWLDVQIIPSLVQVLMVNGLLWSYAVCRVDWPTVALMWCAGWTKWCLVGGVNFQLEGWTRQIGGLKILKSLEEARTCDFSLLVLTIVKWRVIVDGFGVLGDYFNIKQNQVIPKLDGSVQWRTRRWPHVKFGLFSVNA</sequence>